<protein>
    <submittedName>
        <fullName evidence="2">Uncharacterized protein</fullName>
    </submittedName>
</protein>
<keyword evidence="1" id="KW-0812">Transmembrane</keyword>
<keyword evidence="1" id="KW-1133">Transmembrane helix</keyword>
<dbReference type="Proteomes" id="UP001595555">
    <property type="component" value="Unassembled WGS sequence"/>
</dbReference>
<dbReference type="EMBL" id="JBHRTF010000006">
    <property type="protein sequence ID" value="MFC3116916.1"/>
    <property type="molecule type" value="Genomic_DNA"/>
</dbReference>
<sequence>MWNPIRAVLRSQSPRGIKIIALSLMLVLVCAAPIMLYSLFNPETGGALWMGWLFALGAVVAHIGFFVGIVLVIWDMYFAKK</sequence>
<keyword evidence="1" id="KW-0472">Membrane</keyword>
<evidence type="ECO:0000313" key="3">
    <source>
        <dbReference type="Proteomes" id="UP001595555"/>
    </source>
</evidence>
<evidence type="ECO:0000256" key="1">
    <source>
        <dbReference type="SAM" id="Phobius"/>
    </source>
</evidence>
<organism evidence="2 3">
    <name type="scientific">Cellvibrio fontiphilus</name>
    <dbReference type="NCBI Taxonomy" id="1815559"/>
    <lineage>
        <taxon>Bacteria</taxon>
        <taxon>Pseudomonadati</taxon>
        <taxon>Pseudomonadota</taxon>
        <taxon>Gammaproteobacteria</taxon>
        <taxon>Cellvibrionales</taxon>
        <taxon>Cellvibrionaceae</taxon>
        <taxon>Cellvibrio</taxon>
    </lineage>
</organism>
<keyword evidence="3" id="KW-1185">Reference proteome</keyword>
<feature type="transmembrane region" description="Helical" evidence="1">
    <location>
        <begin position="20"/>
        <end position="40"/>
    </location>
</feature>
<dbReference type="RefSeq" id="WP_378120681.1">
    <property type="nucleotide sequence ID" value="NZ_JBHRTF010000006.1"/>
</dbReference>
<comment type="caution">
    <text evidence="2">The sequence shown here is derived from an EMBL/GenBank/DDBJ whole genome shotgun (WGS) entry which is preliminary data.</text>
</comment>
<gene>
    <name evidence="2" type="ORF">ACFODX_15210</name>
</gene>
<evidence type="ECO:0000313" key="2">
    <source>
        <dbReference type="EMBL" id="MFC3116916.1"/>
    </source>
</evidence>
<name>A0ABV7FJF4_9GAMM</name>
<reference evidence="3" key="1">
    <citation type="journal article" date="2019" name="Int. J. Syst. Evol. Microbiol.">
        <title>The Global Catalogue of Microorganisms (GCM) 10K type strain sequencing project: providing services to taxonomists for standard genome sequencing and annotation.</title>
        <authorList>
            <consortium name="The Broad Institute Genomics Platform"/>
            <consortium name="The Broad Institute Genome Sequencing Center for Infectious Disease"/>
            <person name="Wu L."/>
            <person name="Ma J."/>
        </authorList>
    </citation>
    <scope>NUCLEOTIDE SEQUENCE [LARGE SCALE GENOMIC DNA]</scope>
    <source>
        <strain evidence="3">KCTC 52237</strain>
    </source>
</reference>
<proteinExistence type="predicted"/>
<feature type="transmembrane region" description="Helical" evidence="1">
    <location>
        <begin position="52"/>
        <end position="74"/>
    </location>
</feature>
<accession>A0ABV7FJF4</accession>